<evidence type="ECO:0000259" key="1">
    <source>
        <dbReference type="SMART" id="SM00860"/>
    </source>
</evidence>
<proteinExistence type="predicted"/>
<evidence type="ECO:0000313" key="2">
    <source>
        <dbReference type="EMBL" id="SHN74119.1"/>
    </source>
</evidence>
<dbReference type="InterPro" id="IPR018958">
    <property type="entry name" value="Knr4/Smi1-like_dom"/>
</dbReference>
<evidence type="ECO:0000313" key="3">
    <source>
        <dbReference type="Proteomes" id="UP000184440"/>
    </source>
</evidence>
<sequence>MDEPEEWTRFLRQWSAEWLAVPESEHRPPPWPPRVAASGWLGYEPASEESIAAAEERLGVRLPPSYRAFLAVSDGWRAFSPFIWELLPSARVGWFREVSPAWLEAWDADKFVPRETGLWQRTLEEEGIDPEDLPDWDEDDFYDDGAEEWSPDAPPRLMARALQVSGDGDSAVLLLDPSDVGPDGEWAGYFLANWAAGTHGRHASFAELVRAEYATFRRLIHGDESPGA</sequence>
<gene>
    <name evidence="2" type="ORF">SAMN05443668_10719</name>
</gene>
<dbReference type="STRING" id="134849.SAMN05443668_10719"/>
<dbReference type="Gene3D" id="3.40.1580.10">
    <property type="entry name" value="SMI1/KNR4-like"/>
    <property type="match status" value="1"/>
</dbReference>
<keyword evidence="3" id="KW-1185">Reference proteome</keyword>
<protein>
    <submittedName>
        <fullName evidence="2">SMI1 / KNR4 family (SUKH-1)</fullName>
    </submittedName>
</protein>
<organism evidence="2 3">
    <name type="scientific">Cryptosporangium aurantiacum</name>
    <dbReference type="NCBI Taxonomy" id="134849"/>
    <lineage>
        <taxon>Bacteria</taxon>
        <taxon>Bacillati</taxon>
        <taxon>Actinomycetota</taxon>
        <taxon>Actinomycetes</taxon>
        <taxon>Cryptosporangiales</taxon>
        <taxon>Cryptosporangiaceae</taxon>
        <taxon>Cryptosporangium</taxon>
    </lineage>
</organism>
<dbReference type="EMBL" id="FRCS01000007">
    <property type="protein sequence ID" value="SHN74119.1"/>
    <property type="molecule type" value="Genomic_DNA"/>
</dbReference>
<dbReference type="Proteomes" id="UP000184440">
    <property type="component" value="Unassembled WGS sequence"/>
</dbReference>
<reference evidence="2 3" key="1">
    <citation type="submission" date="2016-11" db="EMBL/GenBank/DDBJ databases">
        <authorList>
            <person name="Jaros S."/>
            <person name="Januszkiewicz K."/>
            <person name="Wedrychowicz H."/>
        </authorList>
    </citation>
    <scope>NUCLEOTIDE SEQUENCE [LARGE SCALE GENOMIC DNA]</scope>
    <source>
        <strain evidence="2 3">DSM 46144</strain>
    </source>
</reference>
<name>A0A1M7TTP2_9ACTN</name>
<dbReference type="SUPFAM" id="SSF160631">
    <property type="entry name" value="SMI1/KNR4-like"/>
    <property type="match status" value="1"/>
</dbReference>
<dbReference type="Pfam" id="PF09346">
    <property type="entry name" value="SMI1_KNR4"/>
    <property type="match status" value="1"/>
</dbReference>
<dbReference type="SMART" id="SM00860">
    <property type="entry name" value="SMI1_KNR4"/>
    <property type="match status" value="1"/>
</dbReference>
<dbReference type="InterPro" id="IPR037883">
    <property type="entry name" value="Knr4/Smi1-like_sf"/>
</dbReference>
<dbReference type="AlphaFoldDB" id="A0A1M7TTP2"/>
<accession>A0A1M7TTP2</accession>
<feature type="domain" description="Knr4/Smi1-like" evidence="1">
    <location>
        <begin position="45"/>
        <end position="211"/>
    </location>
</feature>
<dbReference type="RefSeq" id="WP_073259843.1">
    <property type="nucleotide sequence ID" value="NZ_FRCS01000007.1"/>
</dbReference>